<proteinExistence type="predicted"/>
<dbReference type="RefSeq" id="WP_106741569.1">
    <property type="nucleotide sequence ID" value="NZ_PXYY01000035.1"/>
</dbReference>
<name>A0A2P7U032_9NEIS</name>
<evidence type="ECO:0000313" key="2">
    <source>
        <dbReference type="Proteomes" id="UP000241868"/>
    </source>
</evidence>
<protein>
    <submittedName>
        <fullName evidence="1">Uncharacterized protein</fullName>
    </submittedName>
</protein>
<comment type="caution">
    <text evidence="1">The sequence shown here is derived from an EMBL/GenBank/DDBJ whole genome shotgun (WGS) entry which is preliminary data.</text>
</comment>
<evidence type="ECO:0000313" key="1">
    <source>
        <dbReference type="EMBL" id="PSJ80340.1"/>
    </source>
</evidence>
<dbReference type="Proteomes" id="UP000241868">
    <property type="component" value="Unassembled WGS sequence"/>
</dbReference>
<keyword evidence="2" id="KW-1185">Reference proteome</keyword>
<dbReference type="OrthoDB" id="9785707at2"/>
<gene>
    <name evidence="1" type="ORF">C7N83_06860</name>
</gene>
<organism evidence="1 2">
    <name type="scientific">Neisseria iguanae</name>
    <dbReference type="NCBI Taxonomy" id="90242"/>
    <lineage>
        <taxon>Bacteria</taxon>
        <taxon>Pseudomonadati</taxon>
        <taxon>Pseudomonadota</taxon>
        <taxon>Betaproteobacteria</taxon>
        <taxon>Neisseriales</taxon>
        <taxon>Neisseriaceae</taxon>
        <taxon>Neisseria</taxon>
    </lineage>
</organism>
<accession>A0A2P7U032</accession>
<sequence>MKYSENVLNILTTKTFKSIGDAWVNKHLKTALSYEAIVELLKVSSKDPVSEEAFIARRDAIEKQINLLGNYCDGAVAIGDT</sequence>
<dbReference type="EMBL" id="PXYY01000035">
    <property type="protein sequence ID" value="PSJ80340.1"/>
    <property type="molecule type" value="Genomic_DNA"/>
</dbReference>
<reference evidence="1 2" key="1">
    <citation type="submission" date="2018-03" db="EMBL/GenBank/DDBJ databases">
        <title>Neisseria weixii sp. nov., isolated from the intestinal contents of Tibetan Plateau pika (Ochotona curzoniae) in Yushu, Qinghai Province, China.</title>
        <authorList>
            <person name="Gui Z."/>
        </authorList>
    </citation>
    <scope>NUCLEOTIDE SEQUENCE [LARGE SCALE GENOMIC DNA]</scope>
    <source>
        <strain evidence="1 2">ATCC 51483</strain>
    </source>
</reference>
<dbReference type="AlphaFoldDB" id="A0A2P7U032"/>